<feature type="domain" description="Aminomethyltransferase C-terminal" evidence="4">
    <location>
        <begin position="775"/>
        <end position="818"/>
    </location>
</feature>
<evidence type="ECO:0000259" key="2">
    <source>
        <dbReference type="Pfam" id="PF01266"/>
    </source>
</evidence>
<dbReference type="Gene3D" id="3.30.1360.120">
    <property type="entry name" value="Probable tRNA modification gtpase trme, domain 1"/>
    <property type="match status" value="1"/>
</dbReference>
<reference evidence="8" key="1">
    <citation type="submission" date="2017-02" db="UniProtKB">
        <authorList>
            <consortium name="WormBaseParasite"/>
        </authorList>
    </citation>
    <scope>IDENTIFICATION</scope>
</reference>
<dbReference type="OrthoDB" id="498204at2759"/>
<dbReference type="SUPFAM" id="SSF51905">
    <property type="entry name" value="FAD/NAD(P)-binding domain"/>
    <property type="match status" value="1"/>
</dbReference>
<proteinExistence type="inferred from homology"/>
<dbReference type="SUPFAM" id="SSF101790">
    <property type="entry name" value="Aminomethyltransferase beta-barrel domain"/>
    <property type="match status" value="1"/>
</dbReference>
<keyword evidence="7" id="KW-1185">Reference proteome</keyword>
<dbReference type="Gene3D" id="3.30.9.10">
    <property type="entry name" value="D-Amino Acid Oxidase, subunit A, domain 2"/>
    <property type="match status" value="1"/>
</dbReference>
<dbReference type="InterPro" id="IPR036188">
    <property type="entry name" value="FAD/NAD-bd_sf"/>
</dbReference>
<gene>
    <name evidence="6" type="ORF">EVEC_LOCUS6539</name>
</gene>
<dbReference type="InterPro" id="IPR006076">
    <property type="entry name" value="FAD-dep_OxRdtase"/>
</dbReference>
<dbReference type="SUPFAM" id="SSF54373">
    <property type="entry name" value="FAD-linked reductases, C-terminal domain"/>
    <property type="match status" value="1"/>
</dbReference>
<comment type="similarity">
    <text evidence="1">Belongs to the GcvT family.</text>
</comment>
<name>A0A0N4V9B0_ENTVE</name>
<feature type="domain" description="FAD dependent oxidoreductase" evidence="2">
    <location>
        <begin position="34"/>
        <end position="401"/>
    </location>
</feature>
<dbReference type="WBParaSite" id="EVEC_0000701801-mRNA-1">
    <property type="protein sequence ID" value="EVEC_0000701801-mRNA-1"/>
    <property type="gene ID" value="EVEC_0000701801"/>
</dbReference>
<dbReference type="Pfam" id="PF01266">
    <property type="entry name" value="DAO"/>
    <property type="match status" value="1"/>
</dbReference>
<dbReference type="PANTHER" id="PTHR43757:SF2">
    <property type="entry name" value="AMINOMETHYLTRANSFERASE, MITOCHONDRIAL"/>
    <property type="match status" value="1"/>
</dbReference>
<dbReference type="AlphaFoldDB" id="A0A0N4V9B0"/>
<accession>A0A0N4V9B0</accession>
<evidence type="ECO:0000256" key="1">
    <source>
        <dbReference type="ARBA" id="ARBA00008609"/>
    </source>
</evidence>
<sequence length="822" mass="91420">MMLRTSKNIALNPRLPRIIQERLASEATKNAFAVIIGGGVAGTSVAYHLTKRNIKDVVILEKEKLASGTTHNAVGLLLQPGFVSASHPAHRYKPILAYSVDLYSRLEEETGEKVGFVRTGTIRLGTNATRMDEFRRYVARDYFQKGDACKTSIIDAAEVNAMAPILDTSKILGALYTTGDGYASPEGLTRALAKGAQSKGAQLIEQCPAFNLIEDPSTGEWLVQLDDGREFRARHVVNAAGLWASKVGKLTNLDVPLVNIEHQHALIGPLDGLSSITDLPAIIDHDSTFYVRRLDDKLFFGGFENHVSDVVIRDDWHTKMPEDAKIDVNFERVRGAYNSACDLIPALNGAEVSASASAFTMTADGYPLVGPTSHKQNYWLMAGFSDGISSSGGMGKYLADWIIDEEPPSELFDTDANRFDRWATREFIREKSRETYSMFYNWSAINRLAGRPTERVSGIYARLAKEGAAFSFRNGWEVAQSFAVHDEPRLPAMIREYQMVTNKCGLIDLTWKGKIEVRGPDAKAFLEEVLTTAVPPLGAIASSFMLTRRGNLLAPVKVFHHDQFRDEFILLSDPERESRDLFWLQRAAEEMKMNVDVSAVSEYLSTLALVGPSSREVLRELIKGDISDKAFPEHTTRIVRISTVPVIAARTSSSTGQLSYELYHNRQAGLLTLKADSLSIYNALMRAGKNYGIVNFGQVTHNILRIEHGFKLWGRELTLNTNLYECGLGHMVDLSKKNFIGKASAADLSKKKWNRKQVLVACEPLKEIQNWGSIPQGMEVIRRQGEEERIGQVTSGTYSVRLQRPLAFAWINSDITENDEVC</sequence>
<dbReference type="Pfam" id="PF08669">
    <property type="entry name" value="GCV_T_C"/>
    <property type="match status" value="1"/>
</dbReference>
<protein>
    <submittedName>
        <fullName evidence="8">FAD-dependent oxidoreductase</fullName>
    </submittedName>
</protein>
<dbReference type="InterPro" id="IPR013977">
    <property type="entry name" value="GcvT_C"/>
</dbReference>
<dbReference type="InterPro" id="IPR006222">
    <property type="entry name" value="GCVT_N"/>
</dbReference>
<evidence type="ECO:0000259" key="5">
    <source>
        <dbReference type="Pfam" id="PF16350"/>
    </source>
</evidence>
<dbReference type="InterPro" id="IPR027266">
    <property type="entry name" value="TrmE/GcvT-like"/>
</dbReference>
<dbReference type="InterPro" id="IPR028896">
    <property type="entry name" value="GcvT/YgfZ/DmdA"/>
</dbReference>
<dbReference type="GO" id="GO:0005739">
    <property type="term" value="C:mitochondrion"/>
    <property type="evidence" value="ECO:0007669"/>
    <property type="project" value="TreeGrafter"/>
</dbReference>
<dbReference type="EMBL" id="UXUI01008553">
    <property type="protein sequence ID" value="VDD91788.1"/>
    <property type="molecule type" value="Genomic_DNA"/>
</dbReference>
<dbReference type="STRING" id="51028.A0A0N4V9B0"/>
<evidence type="ECO:0000313" key="7">
    <source>
        <dbReference type="Proteomes" id="UP000274131"/>
    </source>
</evidence>
<dbReference type="Gene3D" id="3.30.70.1400">
    <property type="entry name" value="Aminomethyltransferase beta-barrel domains"/>
    <property type="match status" value="1"/>
</dbReference>
<dbReference type="Gene3D" id="3.50.50.60">
    <property type="entry name" value="FAD/NAD(P)-binding domain"/>
    <property type="match status" value="1"/>
</dbReference>
<evidence type="ECO:0000259" key="3">
    <source>
        <dbReference type="Pfam" id="PF01571"/>
    </source>
</evidence>
<feature type="domain" description="GCVT N-terminal" evidence="3">
    <location>
        <begin position="459"/>
        <end position="736"/>
    </location>
</feature>
<evidence type="ECO:0000313" key="8">
    <source>
        <dbReference type="WBParaSite" id="EVEC_0000701801-mRNA-1"/>
    </source>
</evidence>
<reference evidence="6 7" key="2">
    <citation type="submission" date="2018-10" db="EMBL/GenBank/DDBJ databases">
        <authorList>
            <consortium name="Pathogen Informatics"/>
        </authorList>
    </citation>
    <scope>NUCLEOTIDE SEQUENCE [LARGE SCALE GENOMIC DNA]</scope>
</reference>
<dbReference type="PANTHER" id="PTHR43757">
    <property type="entry name" value="AMINOMETHYLTRANSFERASE"/>
    <property type="match status" value="1"/>
</dbReference>
<feature type="domain" description="FAD dependent oxidoreductase central" evidence="5">
    <location>
        <begin position="406"/>
        <end position="442"/>
    </location>
</feature>
<dbReference type="SUPFAM" id="SSF103025">
    <property type="entry name" value="Folate-binding domain"/>
    <property type="match status" value="1"/>
</dbReference>
<evidence type="ECO:0000313" key="6">
    <source>
        <dbReference type="EMBL" id="VDD91788.1"/>
    </source>
</evidence>
<dbReference type="Gene3D" id="2.40.30.110">
    <property type="entry name" value="Aminomethyltransferase beta-barrel domains"/>
    <property type="match status" value="1"/>
</dbReference>
<dbReference type="Proteomes" id="UP000274131">
    <property type="component" value="Unassembled WGS sequence"/>
</dbReference>
<evidence type="ECO:0000259" key="4">
    <source>
        <dbReference type="Pfam" id="PF08669"/>
    </source>
</evidence>
<dbReference type="Pfam" id="PF01571">
    <property type="entry name" value="GCV_T"/>
    <property type="match status" value="1"/>
</dbReference>
<dbReference type="InterPro" id="IPR029043">
    <property type="entry name" value="GcvT/YgfZ_C"/>
</dbReference>
<dbReference type="Pfam" id="PF16350">
    <property type="entry name" value="FAO_M"/>
    <property type="match status" value="1"/>
</dbReference>
<organism evidence="8">
    <name type="scientific">Enterobius vermicularis</name>
    <name type="common">Human pinworm</name>
    <dbReference type="NCBI Taxonomy" id="51028"/>
    <lineage>
        <taxon>Eukaryota</taxon>
        <taxon>Metazoa</taxon>
        <taxon>Ecdysozoa</taxon>
        <taxon>Nematoda</taxon>
        <taxon>Chromadorea</taxon>
        <taxon>Rhabditida</taxon>
        <taxon>Spirurina</taxon>
        <taxon>Oxyuridomorpha</taxon>
        <taxon>Oxyuroidea</taxon>
        <taxon>Oxyuridae</taxon>
        <taxon>Enterobius</taxon>
    </lineage>
</organism>
<dbReference type="InterPro" id="IPR032503">
    <property type="entry name" value="FAO_M"/>
</dbReference>